<feature type="region of interest" description="Disordered" evidence="5">
    <location>
        <begin position="51"/>
        <end position="84"/>
    </location>
</feature>
<accession>K3YK24</accession>
<reference evidence="8" key="1">
    <citation type="journal article" date="2012" name="Nat. Biotechnol.">
        <title>Reference genome sequence of the model plant Setaria.</title>
        <authorList>
            <person name="Bennetzen J.L."/>
            <person name="Schmutz J."/>
            <person name="Wang H."/>
            <person name="Percifield R."/>
            <person name="Hawkins J."/>
            <person name="Pontaroli A.C."/>
            <person name="Estep M."/>
            <person name="Feng L."/>
            <person name="Vaughn J.N."/>
            <person name="Grimwood J."/>
            <person name="Jenkins J."/>
            <person name="Barry K."/>
            <person name="Lindquist E."/>
            <person name="Hellsten U."/>
            <person name="Deshpande S."/>
            <person name="Wang X."/>
            <person name="Wu X."/>
            <person name="Mitros T."/>
            <person name="Triplett J."/>
            <person name="Yang X."/>
            <person name="Ye C.Y."/>
            <person name="Mauro-Herrera M."/>
            <person name="Wang L."/>
            <person name="Li P."/>
            <person name="Sharma M."/>
            <person name="Sharma R."/>
            <person name="Ronald P.C."/>
            <person name="Panaud O."/>
            <person name="Kellogg E.A."/>
            <person name="Brutnell T.P."/>
            <person name="Doust A.N."/>
            <person name="Tuskan G.A."/>
            <person name="Rokhsar D."/>
            <person name="Devos K.M."/>
        </authorList>
    </citation>
    <scope>NUCLEOTIDE SEQUENCE [LARGE SCALE GENOMIC DNA]</scope>
    <source>
        <strain evidence="8">cv. Yugu1</strain>
    </source>
</reference>
<dbReference type="GO" id="GO:0005730">
    <property type="term" value="C:nucleolus"/>
    <property type="evidence" value="ECO:0007669"/>
    <property type="project" value="UniProtKB-ARBA"/>
</dbReference>
<name>K3YK24_SETIT</name>
<dbReference type="FunCoup" id="K3YK24">
    <property type="interactions" value="2349"/>
</dbReference>
<dbReference type="EnsemblPlants" id="KQL01553">
    <property type="protein sequence ID" value="KQL01553"/>
    <property type="gene ID" value="SETIT_014593mg"/>
</dbReference>
<feature type="compositionally biased region" description="Basic and acidic residues" evidence="5">
    <location>
        <begin position="65"/>
        <end position="84"/>
    </location>
</feature>
<comment type="similarity">
    <text evidence="1">Belongs to the MBF1 family.</text>
</comment>
<dbReference type="EMBL" id="AGNK02003765">
    <property type="status" value="NOT_ANNOTATED_CDS"/>
    <property type="molecule type" value="Genomic_DNA"/>
</dbReference>
<dbReference type="GO" id="GO:0005634">
    <property type="term" value="C:nucleus"/>
    <property type="evidence" value="ECO:0000318"/>
    <property type="project" value="GO_Central"/>
</dbReference>
<keyword evidence="4" id="KW-0804">Transcription</keyword>
<dbReference type="InterPro" id="IPR013729">
    <property type="entry name" value="MBF1_N"/>
</dbReference>
<evidence type="ECO:0000259" key="6">
    <source>
        <dbReference type="PROSITE" id="PS50943"/>
    </source>
</evidence>
<protein>
    <recommendedName>
        <fullName evidence="6">HTH cro/C1-type domain-containing protein</fullName>
    </recommendedName>
</protein>
<proteinExistence type="inferred from homology"/>
<keyword evidence="3" id="KW-0238">DNA-binding</keyword>
<evidence type="ECO:0000313" key="8">
    <source>
        <dbReference type="Proteomes" id="UP000004995"/>
    </source>
</evidence>
<dbReference type="Pfam" id="PF08523">
    <property type="entry name" value="MBF1"/>
    <property type="match status" value="1"/>
</dbReference>
<dbReference type="InParanoid" id="K3YK24"/>
<organism evidence="7 8">
    <name type="scientific">Setaria italica</name>
    <name type="common">Foxtail millet</name>
    <name type="synonym">Panicum italicum</name>
    <dbReference type="NCBI Taxonomy" id="4555"/>
    <lineage>
        <taxon>Eukaryota</taxon>
        <taxon>Viridiplantae</taxon>
        <taxon>Streptophyta</taxon>
        <taxon>Embryophyta</taxon>
        <taxon>Tracheophyta</taxon>
        <taxon>Spermatophyta</taxon>
        <taxon>Magnoliopsida</taxon>
        <taxon>Liliopsida</taxon>
        <taxon>Poales</taxon>
        <taxon>Poaceae</taxon>
        <taxon>PACMAD clade</taxon>
        <taxon>Panicoideae</taxon>
        <taxon>Panicodae</taxon>
        <taxon>Paniceae</taxon>
        <taxon>Cenchrinae</taxon>
        <taxon>Setaria</taxon>
    </lineage>
</organism>
<keyword evidence="8" id="KW-1185">Reference proteome</keyword>
<dbReference type="HOGENOM" id="CLU_112609_1_0_1"/>
<sequence>MAGIGPIRQDWEPVVVRKKAPNAAAKKDEKAVNAARRSGAEIETMKKYNAGTNKAASSGTSLNTKRLDDDTENLTHERVPSDLKKNLMQARLDKKLTQAQLAQSGNMMINEKPQVIQEYESGKAIPNQQIIGKLERALGTKLRGKK</sequence>
<keyword evidence="2" id="KW-0805">Transcription regulation</keyword>
<dbReference type="STRING" id="4555.K3YK24"/>
<dbReference type="SUPFAM" id="SSF47413">
    <property type="entry name" value="lambda repressor-like DNA-binding domains"/>
    <property type="match status" value="1"/>
</dbReference>
<gene>
    <name evidence="7" type="primary">LOC101776661</name>
</gene>
<dbReference type="PANTHER" id="PTHR10245:SF123">
    <property type="entry name" value="OS08G0366100 PROTEIN"/>
    <property type="match status" value="1"/>
</dbReference>
<dbReference type="SMART" id="SM00530">
    <property type="entry name" value="HTH_XRE"/>
    <property type="match status" value="1"/>
</dbReference>
<evidence type="ECO:0000256" key="2">
    <source>
        <dbReference type="ARBA" id="ARBA00023015"/>
    </source>
</evidence>
<dbReference type="InterPro" id="IPR010982">
    <property type="entry name" value="Lambda_DNA-bd_dom_sf"/>
</dbReference>
<dbReference type="Gene3D" id="1.10.260.40">
    <property type="entry name" value="lambda repressor-like DNA-binding domains"/>
    <property type="match status" value="1"/>
</dbReference>
<dbReference type="GO" id="GO:0003677">
    <property type="term" value="F:DNA binding"/>
    <property type="evidence" value="ECO:0007669"/>
    <property type="project" value="UniProtKB-KW"/>
</dbReference>
<evidence type="ECO:0000256" key="1">
    <source>
        <dbReference type="ARBA" id="ARBA00009802"/>
    </source>
</evidence>
<reference evidence="7" key="2">
    <citation type="submission" date="2018-08" db="UniProtKB">
        <authorList>
            <consortium name="EnsemblPlants"/>
        </authorList>
    </citation>
    <scope>IDENTIFICATION</scope>
    <source>
        <strain evidence="7">Yugu1</strain>
    </source>
</reference>
<dbReference type="OMA" id="GKNKSCK"/>
<evidence type="ECO:0000256" key="4">
    <source>
        <dbReference type="ARBA" id="ARBA00023163"/>
    </source>
</evidence>
<dbReference type="CDD" id="cd00093">
    <property type="entry name" value="HTH_XRE"/>
    <property type="match status" value="1"/>
</dbReference>
<dbReference type="GO" id="GO:0003713">
    <property type="term" value="F:transcription coactivator activity"/>
    <property type="evidence" value="ECO:0007669"/>
    <property type="project" value="UniProtKB-ARBA"/>
</dbReference>
<dbReference type="Pfam" id="PF01381">
    <property type="entry name" value="HTH_3"/>
    <property type="match status" value="1"/>
</dbReference>
<dbReference type="PANTHER" id="PTHR10245">
    <property type="entry name" value="ENDOTHELIAL DIFFERENTIATION-RELATED FACTOR 1 MULTIPROTEIN BRIDGING FACTOR 1"/>
    <property type="match status" value="1"/>
</dbReference>
<dbReference type="PROSITE" id="PS50943">
    <property type="entry name" value="HTH_CROC1"/>
    <property type="match status" value="1"/>
</dbReference>
<dbReference type="eggNOG" id="KOG3398">
    <property type="taxonomic scope" value="Eukaryota"/>
</dbReference>
<dbReference type="InterPro" id="IPR001387">
    <property type="entry name" value="Cro/C1-type_HTH"/>
</dbReference>
<evidence type="ECO:0000256" key="5">
    <source>
        <dbReference type="SAM" id="MobiDB-lite"/>
    </source>
</evidence>
<dbReference type="FunFam" id="1.10.260.40:FF:000018">
    <property type="entry name" value="Multiprotein bridging factor 1"/>
    <property type="match status" value="1"/>
</dbReference>
<evidence type="ECO:0000313" key="7">
    <source>
        <dbReference type="EnsemblPlants" id="KQL01553"/>
    </source>
</evidence>
<dbReference type="AlphaFoldDB" id="K3YK24"/>
<dbReference type="Gramene" id="KQL01553">
    <property type="protein sequence ID" value="KQL01553"/>
    <property type="gene ID" value="SETIT_014593mg"/>
</dbReference>
<evidence type="ECO:0000256" key="3">
    <source>
        <dbReference type="ARBA" id="ARBA00023125"/>
    </source>
</evidence>
<feature type="compositionally biased region" description="Polar residues" evidence="5">
    <location>
        <begin position="51"/>
        <end position="64"/>
    </location>
</feature>
<dbReference type="Proteomes" id="UP000004995">
    <property type="component" value="Unassembled WGS sequence"/>
</dbReference>
<feature type="domain" description="HTH cro/C1-type" evidence="6">
    <location>
        <begin position="87"/>
        <end position="145"/>
    </location>
</feature>